<protein>
    <submittedName>
        <fullName evidence="1">Uncharacterized protein</fullName>
    </submittedName>
</protein>
<dbReference type="EMBL" id="BARW01035998">
    <property type="protein sequence ID" value="GAJ24116.1"/>
    <property type="molecule type" value="Genomic_DNA"/>
</dbReference>
<name>X1VXZ2_9ZZZZ</name>
<proteinExistence type="predicted"/>
<dbReference type="AlphaFoldDB" id="X1VXZ2"/>
<comment type="caution">
    <text evidence="1">The sequence shown here is derived from an EMBL/GenBank/DDBJ whole genome shotgun (WGS) entry which is preliminary data.</text>
</comment>
<evidence type="ECO:0000313" key="1">
    <source>
        <dbReference type="EMBL" id="GAJ24116.1"/>
    </source>
</evidence>
<gene>
    <name evidence="1" type="ORF">S12H4_56010</name>
</gene>
<feature type="non-terminal residue" evidence="1">
    <location>
        <position position="63"/>
    </location>
</feature>
<sequence length="63" mass="7102">MWSLSLTDWDITVPIRFIGWNGEQRLDIAEAAAFEIPSGLMFPLRVISLQITKWNPEGTALQG</sequence>
<organism evidence="1">
    <name type="scientific">marine sediment metagenome</name>
    <dbReference type="NCBI Taxonomy" id="412755"/>
    <lineage>
        <taxon>unclassified sequences</taxon>
        <taxon>metagenomes</taxon>
        <taxon>ecological metagenomes</taxon>
    </lineage>
</organism>
<reference evidence="1" key="1">
    <citation type="journal article" date="2014" name="Front. Microbiol.">
        <title>High frequency of phylogenetically diverse reductive dehalogenase-homologous genes in deep subseafloor sedimentary metagenomes.</title>
        <authorList>
            <person name="Kawai M."/>
            <person name="Futagami T."/>
            <person name="Toyoda A."/>
            <person name="Takaki Y."/>
            <person name="Nishi S."/>
            <person name="Hori S."/>
            <person name="Arai W."/>
            <person name="Tsubouchi T."/>
            <person name="Morono Y."/>
            <person name="Uchiyama I."/>
            <person name="Ito T."/>
            <person name="Fujiyama A."/>
            <person name="Inagaki F."/>
            <person name="Takami H."/>
        </authorList>
    </citation>
    <scope>NUCLEOTIDE SEQUENCE</scope>
    <source>
        <strain evidence="1">Expedition CK06-06</strain>
    </source>
</reference>
<accession>X1VXZ2</accession>